<keyword evidence="5 10" id="KW-0346">Stress response</keyword>
<evidence type="ECO:0000256" key="12">
    <source>
        <dbReference type="SAM" id="Coils"/>
    </source>
</evidence>
<dbReference type="eggNOG" id="COG0576">
    <property type="taxonomic scope" value="Bacteria"/>
</dbReference>
<evidence type="ECO:0000256" key="13">
    <source>
        <dbReference type="SAM" id="MobiDB-lite"/>
    </source>
</evidence>
<evidence type="ECO:0000256" key="9">
    <source>
        <dbReference type="ARBA" id="ARBA00076414"/>
    </source>
</evidence>
<evidence type="ECO:0000256" key="4">
    <source>
        <dbReference type="ARBA" id="ARBA00022490"/>
    </source>
</evidence>
<sequence length="173" mass="18837">MTTEPTRDPAEQAVETNPADNNPLAVELAAANAELAQLREDALRDRADIDNQRKRLARDVEMARKFANERLLAALLPVIDSLEAGLDAAAGEPGALREGVELTLRQLLKVTGENGLAEVNPVGQPFNPEHHQAMSTVDSAEHAPGQVVQVYQKGWLLNERLLRPALVVVSKQE</sequence>
<dbReference type="NCBIfam" id="NF010745">
    <property type="entry name" value="PRK14147.1"/>
    <property type="match status" value="1"/>
</dbReference>
<comment type="similarity">
    <text evidence="2 10 11">Belongs to the GrpE family.</text>
</comment>
<dbReference type="RefSeq" id="WP_036193422.1">
    <property type="nucleotide sequence ID" value="NZ_AVPS01000004.1"/>
</dbReference>
<dbReference type="Pfam" id="PF01025">
    <property type="entry name" value="GrpE"/>
    <property type="match status" value="1"/>
</dbReference>
<evidence type="ECO:0000256" key="10">
    <source>
        <dbReference type="HAMAP-Rule" id="MF_01151"/>
    </source>
</evidence>
<feature type="coiled-coil region" evidence="12">
    <location>
        <begin position="28"/>
        <end position="59"/>
    </location>
</feature>
<dbReference type="PANTHER" id="PTHR21237">
    <property type="entry name" value="GRPE PROTEIN"/>
    <property type="match status" value="1"/>
</dbReference>
<keyword evidence="12" id="KW-0175">Coiled coil</keyword>
<evidence type="ECO:0000256" key="1">
    <source>
        <dbReference type="ARBA" id="ARBA00004496"/>
    </source>
</evidence>
<evidence type="ECO:0000256" key="7">
    <source>
        <dbReference type="ARBA" id="ARBA00053401"/>
    </source>
</evidence>
<protein>
    <recommendedName>
        <fullName evidence="8 10">Protein GrpE</fullName>
    </recommendedName>
    <alternativeName>
        <fullName evidence="9 10">HSP-70 cofactor</fullName>
    </alternativeName>
</protein>
<evidence type="ECO:0000256" key="6">
    <source>
        <dbReference type="ARBA" id="ARBA00023186"/>
    </source>
</evidence>
<dbReference type="EMBL" id="AVPS01000004">
    <property type="protein sequence ID" value="KGM52184.1"/>
    <property type="molecule type" value="Genomic_DNA"/>
</dbReference>
<gene>
    <name evidence="10" type="primary">grpE</name>
    <name evidence="14" type="ORF">N792_07625</name>
</gene>
<dbReference type="NCBIfam" id="NF010748">
    <property type="entry name" value="PRK14150.1"/>
    <property type="match status" value="1"/>
</dbReference>
<proteinExistence type="inferred from homology"/>
<dbReference type="SUPFAM" id="SSF51064">
    <property type="entry name" value="Head domain of nucleotide exchange factor GrpE"/>
    <property type="match status" value="1"/>
</dbReference>
<feature type="compositionally biased region" description="Basic and acidic residues" evidence="13">
    <location>
        <begin position="1"/>
        <end position="10"/>
    </location>
</feature>
<dbReference type="Gene3D" id="2.30.22.10">
    <property type="entry name" value="Head domain of nucleotide exchange factor GrpE"/>
    <property type="match status" value="1"/>
</dbReference>
<comment type="subcellular location">
    <subcellularLocation>
        <location evidence="1 10">Cytoplasm</location>
    </subcellularLocation>
</comment>
<dbReference type="Gene3D" id="3.90.20.20">
    <property type="match status" value="1"/>
</dbReference>
<dbReference type="FunFam" id="2.30.22.10:FF:000001">
    <property type="entry name" value="Protein GrpE"/>
    <property type="match status" value="1"/>
</dbReference>
<dbReference type="GO" id="GO:0051082">
    <property type="term" value="F:unfolded protein binding"/>
    <property type="evidence" value="ECO:0007669"/>
    <property type="project" value="TreeGrafter"/>
</dbReference>
<dbReference type="PANTHER" id="PTHR21237:SF23">
    <property type="entry name" value="GRPE PROTEIN HOMOLOG, MITOCHONDRIAL"/>
    <property type="match status" value="1"/>
</dbReference>
<keyword evidence="4 10" id="KW-0963">Cytoplasm</keyword>
<evidence type="ECO:0000256" key="8">
    <source>
        <dbReference type="ARBA" id="ARBA00072274"/>
    </source>
</evidence>
<organism evidence="14 15">
    <name type="scientific">Lysobacter concretionis Ko07 = DSM 16239</name>
    <dbReference type="NCBI Taxonomy" id="1122185"/>
    <lineage>
        <taxon>Bacteria</taxon>
        <taxon>Pseudomonadati</taxon>
        <taxon>Pseudomonadota</taxon>
        <taxon>Gammaproteobacteria</taxon>
        <taxon>Lysobacterales</taxon>
        <taxon>Lysobacteraceae</taxon>
        <taxon>Novilysobacter</taxon>
    </lineage>
</organism>
<comment type="function">
    <text evidence="7 10">Participates actively in the response to hyperosmotic and heat shock by preventing the aggregation of stress-denatured proteins, in association with DnaK and GrpE. It is the nucleotide exchange factor for DnaK and may function as a thermosensor. Unfolded proteins bind initially to DnaJ; upon interaction with the DnaJ-bound protein, DnaK hydrolyzes its bound ATP, resulting in the formation of a stable complex. GrpE releases ADP from DnaK; ATP binding to DnaK triggers the release of the substrate protein, thus completing the reaction cycle. Several rounds of ATP-dependent interactions between DnaJ, DnaK and GrpE are required for fully efficient folding.</text>
</comment>
<evidence type="ECO:0000256" key="2">
    <source>
        <dbReference type="ARBA" id="ARBA00009054"/>
    </source>
</evidence>
<evidence type="ECO:0000256" key="11">
    <source>
        <dbReference type="RuleBase" id="RU004478"/>
    </source>
</evidence>
<dbReference type="STRING" id="1122185.N792_07625"/>
<evidence type="ECO:0000256" key="3">
    <source>
        <dbReference type="ARBA" id="ARBA00011738"/>
    </source>
</evidence>
<dbReference type="GO" id="GO:0042803">
    <property type="term" value="F:protein homodimerization activity"/>
    <property type="evidence" value="ECO:0007669"/>
    <property type="project" value="InterPro"/>
</dbReference>
<keyword evidence="6 10" id="KW-0143">Chaperone</keyword>
<dbReference type="Proteomes" id="UP000030017">
    <property type="component" value="Unassembled WGS sequence"/>
</dbReference>
<dbReference type="SUPFAM" id="SSF58014">
    <property type="entry name" value="Coiled-coil domain of nucleotide exchange factor GrpE"/>
    <property type="match status" value="1"/>
</dbReference>
<evidence type="ECO:0000256" key="5">
    <source>
        <dbReference type="ARBA" id="ARBA00023016"/>
    </source>
</evidence>
<evidence type="ECO:0000313" key="15">
    <source>
        <dbReference type="Proteomes" id="UP000030017"/>
    </source>
</evidence>
<dbReference type="InterPro" id="IPR013805">
    <property type="entry name" value="GrpE_CC"/>
</dbReference>
<comment type="subunit">
    <text evidence="3 10">Homodimer.</text>
</comment>
<dbReference type="GO" id="GO:0000774">
    <property type="term" value="F:adenyl-nucleotide exchange factor activity"/>
    <property type="evidence" value="ECO:0007669"/>
    <property type="project" value="InterPro"/>
</dbReference>
<dbReference type="GO" id="GO:0005829">
    <property type="term" value="C:cytosol"/>
    <property type="evidence" value="ECO:0007669"/>
    <property type="project" value="TreeGrafter"/>
</dbReference>
<dbReference type="PRINTS" id="PR00773">
    <property type="entry name" value="GRPEPROTEIN"/>
</dbReference>
<name>A0A0A0EP21_9GAMM</name>
<dbReference type="CDD" id="cd00446">
    <property type="entry name" value="GrpE"/>
    <property type="match status" value="1"/>
</dbReference>
<comment type="caution">
    <text evidence="14">The sequence shown here is derived from an EMBL/GenBank/DDBJ whole genome shotgun (WGS) entry which is preliminary data.</text>
</comment>
<keyword evidence="15" id="KW-1185">Reference proteome</keyword>
<feature type="region of interest" description="Disordered" evidence="13">
    <location>
        <begin position="1"/>
        <end position="22"/>
    </location>
</feature>
<evidence type="ECO:0000313" key="14">
    <source>
        <dbReference type="EMBL" id="KGM52184.1"/>
    </source>
</evidence>
<dbReference type="InterPro" id="IPR000740">
    <property type="entry name" value="GrpE"/>
</dbReference>
<reference evidence="14 15" key="1">
    <citation type="submission" date="2013-08" db="EMBL/GenBank/DDBJ databases">
        <title>Genome sequencing of Lysobacter.</title>
        <authorList>
            <person name="Zhang S."/>
            <person name="Wang G."/>
        </authorList>
    </citation>
    <scope>NUCLEOTIDE SEQUENCE [LARGE SCALE GENOMIC DNA]</scope>
    <source>
        <strain evidence="14 15">Ko07</strain>
    </source>
</reference>
<dbReference type="InterPro" id="IPR009012">
    <property type="entry name" value="GrpE_head"/>
</dbReference>
<dbReference type="GO" id="GO:0006457">
    <property type="term" value="P:protein folding"/>
    <property type="evidence" value="ECO:0007669"/>
    <property type="project" value="InterPro"/>
</dbReference>
<dbReference type="OrthoDB" id="9789811at2"/>
<dbReference type="GO" id="GO:0051087">
    <property type="term" value="F:protein-folding chaperone binding"/>
    <property type="evidence" value="ECO:0007669"/>
    <property type="project" value="InterPro"/>
</dbReference>
<dbReference type="HAMAP" id="MF_01151">
    <property type="entry name" value="GrpE"/>
    <property type="match status" value="1"/>
</dbReference>
<accession>A0A0A0EP21</accession>
<dbReference type="AlphaFoldDB" id="A0A0A0EP21"/>